<comment type="caution">
    <text evidence="2">The sequence shown here is derived from an EMBL/GenBank/DDBJ whole genome shotgun (WGS) entry which is preliminary data.</text>
</comment>
<dbReference type="InterPro" id="IPR035959">
    <property type="entry name" value="RutC-like_sf"/>
</dbReference>
<sequence>MVERTVVSTKKAPGAIGPYSQAIKVGEFVFTSGQLPMDPESGELINDIKKATARSLDSVKAILEEAGSSMENIIKTTIFVKDLDDFAAVNEVYGTYFGDEPPARSCVQVAKIPKDAKVEIEAIAKLK</sequence>
<dbReference type="PANTHER" id="PTHR11803:SF39">
    <property type="entry name" value="2-IMINOBUTANOATE_2-IMINOPROPANOATE DEAMINASE"/>
    <property type="match status" value="1"/>
</dbReference>
<dbReference type="FunFam" id="3.30.1330.40:FF:000001">
    <property type="entry name" value="L-PSP family endoribonuclease"/>
    <property type="match status" value="1"/>
</dbReference>
<dbReference type="NCBIfam" id="TIGR00004">
    <property type="entry name" value="Rid family detoxifying hydrolase"/>
    <property type="match status" value="1"/>
</dbReference>
<dbReference type="InterPro" id="IPR006056">
    <property type="entry name" value="RidA"/>
</dbReference>
<comment type="similarity">
    <text evidence="1">Belongs to the RutC family.</text>
</comment>
<accession>A0A845QXX1</accession>
<name>A0A845QXX1_9CLOT</name>
<dbReference type="Proteomes" id="UP000467132">
    <property type="component" value="Unassembled WGS sequence"/>
</dbReference>
<dbReference type="SUPFAM" id="SSF55298">
    <property type="entry name" value="YjgF-like"/>
    <property type="match status" value="1"/>
</dbReference>
<evidence type="ECO:0000256" key="1">
    <source>
        <dbReference type="ARBA" id="ARBA00010552"/>
    </source>
</evidence>
<protein>
    <submittedName>
        <fullName evidence="2">RidA family protein</fullName>
    </submittedName>
</protein>
<dbReference type="RefSeq" id="WP_160196473.1">
    <property type="nucleotide sequence ID" value="NZ_QXXA01000004.1"/>
</dbReference>
<evidence type="ECO:0000313" key="2">
    <source>
        <dbReference type="EMBL" id="NBI05988.1"/>
    </source>
</evidence>
<dbReference type="Pfam" id="PF01042">
    <property type="entry name" value="Ribonuc_L-PSP"/>
    <property type="match status" value="1"/>
</dbReference>
<organism evidence="2 3">
    <name type="scientific">Senegalia massiliensis</name>
    <dbReference type="NCBI Taxonomy" id="1720316"/>
    <lineage>
        <taxon>Bacteria</taxon>
        <taxon>Bacillati</taxon>
        <taxon>Bacillota</taxon>
        <taxon>Clostridia</taxon>
        <taxon>Eubacteriales</taxon>
        <taxon>Clostridiaceae</taxon>
        <taxon>Senegalia</taxon>
    </lineage>
</organism>
<dbReference type="Gene3D" id="3.30.1330.40">
    <property type="entry name" value="RutC-like"/>
    <property type="match status" value="1"/>
</dbReference>
<dbReference type="PANTHER" id="PTHR11803">
    <property type="entry name" value="2-IMINOBUTANOATE/2-IMINOPROPANOATE DEAMINASE RIDA"/>
    <property type="match status" value="1"/>
</dbReference>
<dbReference type="OrthoDB" id="9803101at2"/>
<dbReference type="GO" id="GO:0019239">
    <property type="term" value="F:deaminase activity"/>
    <property type="evidence" value="ECO:0007669"/>
    <property type="project" value="TreeGrafter"/>
</dbReference>
<dbReference type="AlphaFoldDB" id="A0A845QXX1"/>
<evidence type="ECO:0000313" key="3">
    <source>
        <dbReference type="Proteomes" id="UP000467132"/>
    </source>
</evidence>
<dbReference type="CDD" id="cd00448">
    <property type="entry name" value="YjgF_YER057c_UK114_family"/>
    <property type="match status" value="1"/>
</dbReference>
<keyword evidence="3" id="KW-1185">Reference proteome</keyword>
<gene>
    <name evidence="2" type="ORF">D3Z33_03835</name>
</gene>
<dbReference type="EMBL" id="QXXA01000004">
    <property type="protein sequence ID" value="NBI05988.1"/>
    <property type="molecule type" value="Genomic_DNA"/>
</dbReference>
<dbReference type="InterPro" id="IPR006175">
    <property type="entry name" value="YjgF/YER057c/UK114"/>
</dbReference>
<reference evidence="2 3" key="1">
    <citation type="submission" date="2018-08" db="EMBL/GenBank/DDBJ databases">
        <title>Murine metabolic-syndrome-specific gut microbial biobank.</title>
        <authorList>
            <person name="Liu C."/>
        </authorList>
    </citation>
    <scope>NUCLEOTIDE SEQUENCE [LARGE SCALE GENOMIC DNA]</scope>
    <source>
        <strain evidence="2 3">583</strain>
    </source>
</reference>
<proteinExistence type="inferred from homology"/>
<dbReference type="GO" id="GO:0005829">
    <property type="term" value="C:cytosol"/>
    <property type="evidence" value="ECO:0007669"/>
    <property type="project" value="TreeGrafter"/>
</dbReference>